<gene>
    <name evidence="1" type="ORF">DR950_36120</name>
</gene>
<comment type="caution">
    <text evidence="1">The sequence shown here is derived from an EMBL/GenBank/DDBJ whole genome shotgun (WGS) entry which is preliminary data.</text>
</comment>
<name>A0A373A2T2_9ACTN</name>
<sequence>MAVELMLDPYAFEEICRTSPQLEAALLRICEGIARRAMALAPYRNRARHWNTIKRQFEVRVARGEGLVVIEPSHRVRHALLLNYGFTDSSGKRHPGSHFLEAALREARSQ</sequence>
<dbReference type="AlphaFoldDB" id="A0A373A2T2"/>
<keyword evidence="2" id="KW-1185">Reference proteome</keyword>
<evidence type="ECO:0000313" key="2">
    <source>
        <dbReference type="Proteomes" id="UP000263377"/>
    </source>
</evidence>
<organism evidence="1 2">
    <name type="scientific">Kitasatospora xanthocidica</name>
    <dbReference type="NCBI Taxonomy" id="83382"/>
    <lineage>
        <taxon>Bacteria</taxon>
        <taxon>Bacillati</taxon>
        <taxon>Actinomycetota</taxon>
        <taxon>Actinomycetes</taxon>
        <taxon>Kitasatosporales</taxon>
        <taxon>Streptomycetaceae</taxon>
        <taxon>Kitasatospora</taxon>
    </lineage>
</organism>
<accession>A0A373A2T2</accession>
<dbReference type="Proteomes" id="UP000263377">
    <property type="component" value="Unassembled WGS sequence"/>
</dbReference>
<evidence type="ECO:0000313" key="1">
    <source>
        <dbReference type="EMBL" id="RGD62463.1"/>
    </source>
</evidence>
<reference evidence="1 2" key="1">
    <citation type="submission" date="2018-08" db="EMBL/GenBank/DDBJ databases">
        <title>Diversity &amp; Physiological Properties of Lignin-Decomposing Actinobacteria from Soil.</title>
        <authorList>
            <person name="Roh S.G."/>
            <person name="Kim S.B."/>
        </authorList>
    </citation>
    <scope>NUCLEOTIDE SEQUENCE [LARGE SCALE GENOMIC DNA]</scope>
    <source>
        <strain evidence="1 2">MMS17-GH009</strain>
    </source>
</reference>
<proteinExistence type="predicted"/>
<protein>
    <submittedName>
        <fullName evidence="1">Uncharacterized protein</fullName>
    </submittedName>
</protein>
<dbReference type="EMBL" id="QVIG01000001">
    <property type="protein sequence ID" value="RGD62463.1"/>
    <property type="molecule type" value="Genomic_DNA"/>
</dbReference>
<dbReference type="RefSeq" id="WP_117490934.1">
    <property type="nucleotide sequence ID" value="NZ_QVIG01000001.1"/>
</dbReference>